<sequence>MKDKFELAIYNRLRSGGEIVAELPASTPDRRRWMAVGKTTKKPFGTEHLDYIYMAVQFEMEKSTYENNKKNDHYQEEHLDKRFYYLNSDEELLQLLETLKVDPQLFTYPWKCDYP</sequence>
<gene>
    <name evidence="1" type="ORF">CLV42_111173</name>
</gene>
<proteinExistence type="predicted"/>
<dbReference type="OrthoDB" id="2991017at2"/>
<organism evidence="1 2">
    <name type="scientific">Chitinophaga ginsengisoli</name>
    <dbReference type="NCBI Taxonomy" id="363837"/>
    <lineage>
        <taxon>Bacteria</taxon>
        <taxon>Pseudomonadati</taxon>
        <taxon>Bacteroidota</taxon>
        <taxon>Chitinophagia</taxon>
        <taxon>Chitinophagales</taxon>
        <taxon>Chitinophagaceae</taxon>
        <taxon>Chitinophaga</taxon>
    </lineage>
</organism>
<evidence type="ECO:0000313" key="2">
    <source>
        <dbReference type="Proteomes" id="UP000240978"/>
    </source>
</evidence>
<dbReference type="EMBL" id="PYGK01000011">
    <property type="protein sequence ID" value="PSL26459.1"/>
    <property type="molecule type" value="Genomic_DNA"/>
</dbReference>
<dbReference type="RefSeq" id="WP_106604413.1">
    <property type="nucleotide sequence ID" value="NZ_PYGK01000011.1"/>
</dbReference>
<accession>A0A2P8FXL7</accession>
<reference evidence="1 2" key="1">
    <citation type="submission" date="2018-03" db="EMBL/GenBank/DDBJ databases">
        <title>Genomic Encyclopedia of Archaeal and Bacterial Type Strains, Phase II (KMG-II): from individual species to whole genera.</title>
        <authorList>
            <person name="Goeker M."/>
        </authorList>
    </citation>
    <scope>NUCLEOTIDE SEQUENCE [LARGE SCALE GENOMIC DNA]</scope>
    <source>
        <strain evidence="1 2">DSM 18107</strain>
    </source>
</reference>
<keyword evidence="2" id="KW-1185">Reference proteome</keyword>
<protein>
    <submittedName>
        <fullName evidence="1">Uncharacterized protein</fullName>
    </submittedName>
</protein>
<name>A0A2P8FXL7_9BACT</name>
<comment type="caution">
    <text evidence="1">The sequence shown here is derived from an EMBL/GenBank/DDBJ whole genome shotgun (WGS) entry which is preliminary data.</text>
</comment>
<dbReference type="Proteomes" id="UP000240978">
    <property type="component" value="Unassembled WGS sequence"/>
</dbReference>
<dbReference type="AlphaFoldDB" id="A0A2P8FXL7"/>
<evidence type="ECO:0000313" key="1">
    <source>
        <dbReference type="EMBL" id="PSL26459.1"/>
    </source>
</evidence>